<comment type="caution">
    <text evidence="1">The sequence shown here is derived from an EMBL/GenBank/DDBJ whole genome shotgun (WGS) entry which is preliminary data.</text>
</comment>
<keyword evidence="2" id="KW-1185">Reference proteome</keyword>
<gene>
    <name evidence="1" type="ORF">GCM10022231_30680</name>
</gene>
<organism evidence="1 2">
    <name type="scientific">Gordonia caeni</name>
    <dbReference type="NCBI Taxonomy" id="1007097"/>
    <lineage>
        <taxon>Bacteria</taxon>
        <taxon>Bacillati</taxon>
        <taxon>Actinomycetota</taxon>
        <taxon>Actinomycetes</taxon>
        <taxon>Mycobacteriales</taxon>
        <taxon>Gordoniaceae</taxon>
        <taxon>Gordonia</taxon>
    </lineage>
</organism>
<dbReference type="EMBL" id="BAAAZW010000009">
    <property type="protein sequence ID" value="GAA3967526.1"/>
    <property type="molecule type" value="Genomic_DNA"/>
</dbReference>
<sequence>MRKDGPVPEYVSYEEFGRNFFEVAVTEARIGAAFSAIAGEEFRVGPLPAGPGGMVKVVAEVRIAEPEITRDVGELITFTVRLPLAIGLVIDLKLDRLEYDVDGLITLPLTVRCAKPLELRIEVDPPAPRDVFVDVNSRNMRGEIIRNLAQVDAEIRRVIAKTVAEEIDKPDVRKARYIDVAAELSRALEGSADDEAEALADVAESAELAAEEVVDAETPADPAG</sequence>
<reference evidence="2" key="1">
    <citation type="journal article" date="2019" name="Int. J. Syst. Evol. Microbiol.">
        <title>The Global Catalogue of Microorganisms (GCM) 10K type strain sequencing project: providing services to taxonomists for standard genome sequencing and annotation.</title>
        <authorList>
            <consortium name="The Broad Institute Genomics Platform"/>
            <consortium name="The Broad Institute Genome Sequencing Center for Infectious Disease"/>
            <person name="Wu L."/>
            <person name="Ma J."/>
        </authorList>
    </citation>
    <scope>NUCLEOTIDE SEQUENCE [LARGE SCALE GENOMIC DNA]</scope>
    <source>
        <strain evidence="2">JCM 16923</strain>
    </source>
</reference>
<evidence type="ECO:0000313" key="2">
    <source>
        <dbReference type="Proteomes" id="UP001418444"/>
    </source>
</evidence>
<dbReference type="Proteomes" id="UP001418444">
    <property type="component" value="Unassembled WGS sequence"/>
</dbReference>
<evidence type="ECO:0000313" key="1">
    <source>
        <dbReference type="EMBL" id="GAA3967526.1"/>
    </source>
</evidence>
<proteinExistence type="predicted"/>
<name>A0ABP7PMV0_9ACTN</name>
<protein>
    <submittedName>
        <fullName evidence="1">Uncharacterized protein</fullName>
    </submittedName>
</protein>
<accession>A0ABP7PMV0</accession>